<evidence type="ECO:0000256" key="5">
    <source>
        <dbReference type="SAM" id="MobiDB-lite"/>
    </source>
</evidence>
<comment type="similarity">
    <text evidence="1">Belongs to the peptidase C19 family.</text>
</comment>
<organism evidence="7 8">
    <name type="scientific">[Myrmecia] bisecta</name>
    <dbReference type="NCBI Taxonomy" id="41462"/>
    <lineage>
        <taxon>Eukaryota</taxon>
        <taxon>Viridiplantae</taxon>
        <taxon>Chlorophyta</taxon>
        <taxon>core chlorophytes</taxon>
        <taxon>Trebouxiophyceae</taxon>
        <taxon>Trebouxiales</taxon>
        <taxon>Trebouxiaceae</taxon>
        <taxon>Myrmecia</taxon>
    </lineage>
</organism>
<dbReference type="Gene3D" id="3.30.40.10">
    <property type="entry name" value="Zinc/RING finger domain, C3HC4 (zinc finger)"/>
    <property type="match status" value="1"/>
</dbReference>
<keyword evidence="8" id="KW-1185">Reference proteome</keyword>
<evidence type="ECO:0000259" key="6">
    <source>
        <dbReference type="PROSITE" id="PS50235"/>
    </source>
</evidence>
<dbReference type="Pfam" id="PF02148">
    <property type="entry name" value="zf-UBP"/>
    <property type="match status" value="1"/>
</dbReference>
<dbReference type="AlphaFoldDB" id="A0AAW1PCK5"/>
<dbReference type="EMBL" id="JALJOR010000014">
    <property type="protein sequence ID" value="KAK9806173.1"/>
    <property type="molecule type" value="Genomic_DNA"/>
</dbReference>
<sequence>MARTGKDGCCSHLAKYKGKRGAAAWRPVQRSLLLLWRSASATPSPAEPGPAFVCLNCATCSGSLDEHLQGHHKGAGSGHELALDVVHGELFCCACKDYVYDADFDKAVAGARALAAQKVQPVASSQPDSPQAAPLKREPSPDAVTGQKRALIDLGANAEWLPSKQERQSLEQGSTAVPQADAFPTGLRGLNNLGNTCFMNSVLQAMLHAPLLRNYYLAGGHQRSTCPRRAVGPCLSCELDNMFCAAYSGHRRPYSPTGFLYNWWQQAAAHLAGYQQQDAHEFYLNMLNGLMSSVVASLSSTNSATPSPVGTPGKRASGAMRVPEVGSAERPITLEDLMGLPDPGAHAGFGARVGQEGSRGMPDETEGDGRGSSCSASSIHDAEGESIASRVFGGQLQSDVTCSACGYTSSTLESFLDISLDIDPPVALPPPVLPAPRNNPHLHARKHGKAKSANTIAARMAAAAAAAANLQQHSEPAPTTMTVSGETNALTAQPSDSQLLPVTVQPTTSLDTNNTATSHVDIEGSDSDAASDAETGRLRALGPGYSGGPPNAALNLTSSIGAKLHAIRTRVRGQSEAATADVGDADVKTEGHQSHVADASMLGGSTNEAVKTEGHQSHVADASMLGGSTNEAASSAGASSSVAGAGSKRPPAGAKKARVTRCGECHSCRNKHLKKACERNKALRDAGLMPAANPTLMKPSSSKSLQAARSKQRAQSAYGEQSGTTTGYTGDTSALHQATSVQQPPPPQHAQHAQQRQRQELQWPGFQQRQPRQHPPQMQHQAPRDRLQQQVPAGAAQQAQRPASAQQASSSAAQPAQPGRQSSGPAQQPQQAQRGPSPAQQAQQAQRGLPLPPLRFVGPPVPTATSLTGCLHRFVRPEHLGAEGQWLCGRCQTGRHAVKQMSIRKLPPVLCLHIKRFKHLGIGRKLETPLMFPISNLDLRPFMASAVLRGRYGVRPRKEDGAAAGAAEAGGSVPASRHAGLYELYAVVCHSGTLQGGHYIAFVRCGSQWYRCDDAFVTEVDEAEVQSCQAYMLYYGQKALYT</sequence>
<feature type="compositionally biased region" description="Low complexity" evidence="5">
    <location>
        <begin position="632"/>
        <end position="647"/>
    </location>
</feature>
<dbReference type="InterPro" id="IPR018200">
    <property type="entry name" value="USP_CS"/>
</dbReference>
<dbReference type="GO" id="GO:0016579">
    <property type="term" value="P:protein deubiquitination"/>
    <property type="evidence" value="ECO:0007669"/>
    <property type="project" value="InterPro"/>
</dbReference>
<dbReference type="InterPro" id="IPR001394">
    <property type="entry name" value="Peptidase_C19_UCH"/>
</dbReference>
<dbReference type="PROSITE" id="PS00972">
    <property type="entry name" value="USP_1"/>
    <property type="match status" value="1"/>
</dbReference>
<keyword evidence="3" id="KW-0863">Zinc-finger</keyword>
<dbReference type="GO" id="GO:0008270">
    <property type="term" value="F:zinc ion binding"/>
    <property type="evidence" value="ECO:0007669"/>
    <property type="project" value="UniProtKB-KW"/>
</dbReference>
<proteinExistence type="inferred from homology"/>
<comment type="caution">
    <text evidence="7">The sequence shown here is derived from an EMBL/GenBank/DDBJ whole genome shotgun (WGS) entry which is preliminary data.</text>
</comment>
<dbReference type="InterPro" id="IPR028889">
    <property type="entry name" value="USP"/>
</dbReference>
<feature type="compositionally biased region" description="Low complexity" evidence="5">
    <location>
        <begin position="767"/>
        <end position="781"/>
    </location>
</feature>
<dbReference type="SUPFAM" id="SSF54001">
    <property type="entry name" value="Cysteine proteinases"/>
    <property type="match status" value="1"/>
</dbReference>
<feature type="region of interest" description="Disordered" evidence="5">
    <location>
        <begin position="627"/>
        <end position="661"/>
    </location>
</feature>
<feature type="region of interest" description="Disordered" evidence="5">
    <location>
        <begin position="507"/>
        <end position="532"/>
    </location>
</feature>
<evidence type="ECO:0000313" key="7">
    <source>
        <dbReference type="EMBL" id="KAK9806173.1"/>
    </source>
</evidence>
<feature type="region of interest" description="Disordered" evidence="5">
    <location>
        <begin position="572"/>
        <end position="593"/>
    </location>
</feature>
<evidence type="ECO:0000256" key="3">
    <source>
        <dbReference type="ARBA" id="ARBA00022771"/>
    </source>
</evidence>
<keyword evidence="4" id="KW-0862">Zinc</keyword>
<dbReference type="Proteomes" id="UP001489004">
    <property type="component" value="Unassembled WGS sequence"/>
</dbReference>
<feature type="compositionally biased region" description="Low complexity" evidence="5">
    <location>
        <begin position="788"/>
        <end position="849"/>
    </location>
</feature>
<feature type="region of interest" description="Disordered" evidence="5">
    <location>
        <begin position="301"/>
        <end position="320"/>
    </location>
</feature>
<dbReference type="PROSITE" id="PS50235">
    <property type="entry name" value="USP_3"/>
    <property type="match status" value="1"/>
</dbReference>
<dbReference type="PANTHER" id="PTHR21646">
    <property type="entry name" value="UBIQUITIN CARBOXYL-TERMINAL HYDROLASE"/>
    <property type="match status" value="1"/>
</dbReference>
<dbReference type="InterPro" id="IPR001607">
    <property type="entry name" value="Znf_UBP"/>
</dbReference>
<dbReference type="PROSITE" id="PS00973">
    <property type="entry name" value="USP_2"/>
    <property type="match status" value="1"/>
</dbReference>
<dbReference type="Pfam" id="PF00443">
    <property type="entry name" value="UCH"/>
    <property type="match status" value="1"/>
</dbReference>
<evidence type="ECO:0000256" key="2">
    <source>
        <dbReference type="ARBA" id="ARBA00022723"/>
    </source>
</evidence>
<evidence type="ECO:0000256" key="4">
    <source>
        <dbReference type="ARBA" id="ARBA00022833"/>
    </source>
</evidence>
<protein>
    <recommendedName>
        <fullName evidence="6">USP domain-containing protein</fullName>
    </recommendedName>
</protein>
<feature type="compositionally biased region" description="Low complexity" evidence="5">
    <location>
        <begin position="706"/>
        <end position="732"/>
    </location>
</feature>
<feature type="region of interest" description="Disordered" evidence="5">
    <location>
        <begin position="344"/>
        <end position="380"/>
    </location>
</feature>
<reference evidence="7 8" key="1">
    <citation type="journal article" date="2024" name="Nat. Commun.">
        <title>Phylogenomics reveals the evolutionary origins of lichenization in chlorophyte algae.</title>
        <authorList>
            <person name="Puginier C."/>
            <person name="Libourel C."/>
            <person name="Otte J."/>
            <person name="Skaloud P."/>
            <person name="Haon M."/>
            <person name="Grisel S."/>
            <person name="Petersen M."/>
            <person name="Berrin J.G."/>
            <person name="Delaux P.M."/>
            <person name="Dal Grande F."/>
            <person name="Keller J."/>
        </authorList>
    </citation>
    <scope>NUCLEOTIDE SEQUENCE [LARGE SCALE GENOMIC DNA]</scope>
    <source>
        <strain evidence="7 8">SAG 2043</strain>
    </source>
</reference>
<feature type="region of interest" description="Disordered" evidence="5">
    <location>
        <begin position="120"/>
        <end position="146"/>
    </location>
</feature>
<keyword evidence="2" id="KW-0479">Metal-binding</keyword>
<dbReference type="Gene3D" id="3.90.70.10">
    <property type="entry name" value="Cysteine proteinases"/>
    <property type="match status" value="2"/>
</dbReference>
<evidence type="ECO:0000256" key="1">
    <source>
        <dbReference type="ARBA" id="ARBA00009085"/>
    </source>
</evidence>
<feature type="compositionally biased region" description="Polar residues" evidence="5">
    <location>
        <begin position="507"/>
        <end position="518"/>
    </location>
</feature>
<dbReference type="SUPFAM" id="SSF57850">
    <property type="entry name" value="RING/U-box"/>
    <property type="match status" value="1"/>
</dbReference>
<dbReference type="InterPro" id="IPR038765">
    <property type="entry name" value="Papain-like_cys_pep_sf"/>
</dbReference>
<name>A0AAW1PCK5_9CHLO</name>
<dbReference type="InterPro" id="IPR013083">
    <property type="entry name" value="Znf_RING/FYVE/PHD"/>
</dbReference>
<evidence type="ECO:0000313" key="8">
    <source>
        <dbReference type="Proteomes" id="UP001489004"/>
    </source>
</evidence>
<feature type="domain" description="USP" evidence="6">
    <location>
        <begin position="188"/>
        <end position="1038"/>
    </location>
</feature>
<accession>A0AAW1PCK5</accession>
<feature type="region of interest" description="Disordered" evidence="5">
    <location>
        <begin position="688"/>
        <end position="855"/>
    </location>
</feature>
<gene>
    <name evidence="7" type="ORF">WJX72_004306</name>
</gene>
<dbReference type="InterPro" id="IPR050185">
    <property type="entry name" value="Ub_carboxyl-term_hydrolase"/>
</dbReference>
<dbReference type="GO" id="GO:0004843">
    <property type="term" value="F:cysteine-type deubiquitinase activity"/>
    <property type="evidence" value="ECO:0007669"/>
    <property type="project" value="InterPro"/>
</dbReference>